<feature type="compositionally biased region" description="Basic and acidic residues" evidence="12">
    <location>
        <begin position="56"/>
        <end position="66"/>
    </location>
</feature>
<evidence type="ECO:0000256" key="9">
    <source>
        <dbReference type="ARBA" id="ARBA00023237"/>
    </source>
</evidence>
<feature type="chain" id="PRO_5019113686" evidence="13">
    <location>
        <begin position="23"/>
        <end position="711"/>
    </location>
</feature>
<evidence type="ECO:0000259" key="14">
    <source>
        <dbReference type="Pfam" id="PF00593"/>
    </source>
</evidence>
<accession>A0A445MU28</accession>
<dbReference type="Pfam" id="PF07715">
    <property type="entry name" value="Plug"/>
    <property type="match status" value="1"/>
</dbReference>
<evidence type="ECO:0000256" key="2">
    <source>
        <dbReference type="ARBA" id="ARBA00022448"/>
    </source>
</evidence>
<comment type="similarity">
    <text evidence="10 11">Belongs to the TonB-dependent receptor family.</text>
</comment>
<dbReference type="PROSITE" id="PS52016">
    <property type="entry name" value="TONB_DEPENDENT_REC_3"/>
    <property type="match status" value="1"/>
</dbReference>
<evidence type="ECO:0000256" key="4">
    <source>
        <dbReference type="ARBA" id="ARBA00022692"/>
    </source>
</evidence>
<dbReference type="InterPro" id="IPR000531">
    <property type="entry name" value="Beta-barrel_TonB"/>
</dbReference>
<evidence type="ECO:0000313" key="16">
    <source>
        <dbReference type="EMBL" id="SPD72909.1"/>
    </source>
</evidence>
<feature type="domain" description="TonB-dependent receptor-like beta-barrel" evidence="14">
    <location>
        <begin position="266"/>
        <end position="681"/>
    </location>
</feature>
<dbReference type="EMBL" id="OJIN01000066">
    <property type="protein sequence ID" value="SPD72909.1"/>
    <property type="molecule type" value="Genomic_DNA"/>
</dbReference>
<keyword evidence="6 11" id="KW-0798">TonB box</keyword>
<gene>
    <name evidence="16" type="ORF">PITCH_A1580064</name>
</gene>
<feature type="domain" description="TonB-dependent receptor plug" evidence="15">
    <location>
        <begin position="88"/>
        <end position="193"/>
    </location>
</feature>
<dbReference type="AlphaFoldDB" id="A0A445MU28"/>
<protein>
    <submittedName>
        <fullName evidence="16">Putative TonB-dependent receptor</fullName>
    </submittedName>
</protein>
<keyword evidence="3 10" id="KW-1134">Transmembrane beta strand</keyword>
<evidence type="ECO:0000256" key="7">
    <source>
        <dbReference type="ARBA" id="ARBA00023136"/>
    </source>
</evidence>
<dbReference type="InterPro" id="IPR037066">
    <property type="entry name" value="Plug_dom_sf"/>
</dbReference>
<comment type="subcellular location">
    <subcellularLocation>
        <location evidence="1 10">Cell outer membrane</location>
        <topology evidence="1 10">Multi-pass membrane protein</topology>
    </subcellularLocation>
</comment>
<keyword evidence="4 10" id="KW-0812">Transmembrane</keyword>
<dbReference type="Pfam" id="PF00593">
    <property type="entry name" value="TonB_dep_Rec_b-barrel"/>
    <property type="match status" value="1"/>
</dbReference>
<feature type="region of interest" description="Disordered" evidence="12">
    <location>
        <begin position="37"/>
        <end position="66"/>
    </location>
</feature>
<evidence type="ECO:0000256" key="12">
    <source>
        <dbReference type="SAM" id="MobiDB-lite"/>
    </source>
</evidence>
<dbReference type="Gene3D" id="2.170.130.10">
    <property type="entry name" value="TonB-dependent receptor, plug domain"/>
    <property type="match status" value="1"/>
</dbReference>
<feature type="signal peptide" evidence="13">
    <location>
        <begin position="1"/>
        <end position="22"/>
    </location>
</feature>
<dbReference type="PANTHER" id="PTHR30069:SF29">
    <property type="entry name" value="HEMOGLOBIN AND HEMOGLOBIN-HAPTOGLOBIN-BINDING PROTEIN 1-RELATED"/>
    <property type="match status" value="1"/>
</dbReference>
<evidence type="ECO:0000256" key="6">
    <source>
        <dbReference type="ARBA" id="ARBA00023077"/>
    </source>
</evidence>
<dbReference type="GO" id="GO:0009279">
    <property type="term" value="C:cell outer membrane"/>
    <property type="evidence" value="ECO:0007669"/>
    <property type="project" value="UniProtKB-SubCell"/>
</dbReference>
<keyword evidence="8 16" id="KW-0675">Receptor</keyword>
<evidence type="ECO:0000256" key="1">
    <source>
        <dbReference type="ARBA" id="ARBA00004571"/>
    </source>
</evidence>
<dbReference type="CDD" id="cd01347">
    <property type="entry name" value="ligand_gated_channel"/>
    <property type="match status" value="1"/>
</dbReference>
<evidence type="ECO:0000256" key="10">
    <source>
        <dbReference type="PROSITE-ProRule" id="PRU01360"/>
    </source>
</evidence>
<keyword evidence="2 10" id="KW-0813">Transport</keyword>
<evidence type="ECO:0000259" key="15">
    <source>
        <dbReference type="Pfam" id="PF07715"/>
    </source>
</evidence>
<name>A0A445MU28_9BACT</name>
<dbReference type="InterPro" id="IPR036942">
    <property type="entry name" value="Beta-barrel_TonB_sf"/>
</dbReference>
<reference evidence="16" key="1">
    <citation type="submission" date="2018-01" db="EMBL/GenBank/DDBJ databases">
        <authorList>
            <person name="Regsiter A."/>
            <person name="William W."/>
        </authorList>
    </citation>
    <scope>NUCLEOTIDE SEQUENCE</scope>
    <source>
        <strain evidence="16">TRIP AH-1</strain>
    </source>
</reference>
<evidence type="ECO:0000256" key="5">
    <source>
        <dbReference type="ARBA" id="ARBA00022729"/>
    </source>
</evidence>
<keyword evidence="5 13" id="KW-0732">Signal</keyword>
<proteinExistence type="inferred from homology"/>
<dbReference type="GO" id="GO:0015344">
    <property type="term" value="F:siderophore uptake transmembrane transporter activity"/>
    <property type="evidence" value="ECO:0007669"/>
    <property type="project" value="TreeGrafter"/>
</dbReference>
<keyword evidence="9 10" id="KW-0998">Cell outer membrane</keyword>
<evidence type="ECO:0000256" key="8">
    <source>
        <dbReference type="ARBA" id="ARBA00023170"/>
    </source>
</evidence>
<dbReference type="Gene3D" id="2.40.170.20">
    <property type="entry name" value="TonB-dependent receptor, beta-barrel domain"/>
    <property type="match status" value="1"/>
</dbReference>
<dbReference type="InterPro" id="IPR012910">
    <property type="entry name" value="Plug_dom"/>
</dbReference>
<dbReference type="PANTHER" id="PTHR30069">
    <property type="entry name" value="TONB-DEPENDENT OUTER MEMBRANE RECEPTOR"/>
    <property type="match status" value="1"/>
</dbReference>
<dbReference type="SUPFAM" id="SSF56935">
    <property type="entry name" value="Porins"/>
    <property type="match status" value="1"/>
</dbReference>
<dbReference type="GO" id="GO:0044718">
    <property type="term" value="P:siderophore transmembrane transport"/>
    <property type="evidence" value="ECO:0007669"/>
    <property type="project" value="TreeGrafter"/>
</dbReference>
<evidence type="ECO:0000256" key="13">
    <source>
        <dbReference type="SAM" id="SignalP"/>
    </source>
</evidence>
<dbReference type="InterPro" id="IPR039426">
    <property type="entry name" value="TonB-dep_rcpt-like"/>
</dbReference>
<evidence type="ECO:0000256" key="11">
    <source>
        <dbReference type="RuleBase" id="RU003357"/>
    </source>
</evidence>
<keyword evidence="7 10" id="KW-0472">Membrane</keyword>
<organism evidence="16">
    <name type="scientific">uncultured Desulfobacterium sp</name>
    <dbReference type="NCBI Taxonomy" id="201089"/>
    <lineage>
        <taxon>Bacteria</taxon>
        <taxon>Pseudomonadati</taxon>
        <taxon>Thermodesulfobacteriota</taxon>
        <taxon>Desulfobacteria</taxon>
        <taxon>Desulfobacterales</taxon>
        <taxon>Desulfobacteriaceae</taxon>
        <taxon>Desulfobacterium</taxon>
        <taxon>environmental samples</taxon>
    </lineage>
</organism>
<evidence type="ECO:0000256" key="3">
    <source>
        <dbReference type="ARBA" id="ARBA00022452"/>
    </source>
</evidence>
<sequence length="711" mass="80125">MKICKFLVLFFCVMLLAVAVTAVYSQESDDKYSPATIEAEGENQQDKTGESASTGETKEEDKQKNKKEAVKLDDIVIRGDLSQTNLEASSTSVLTKEEIANKVYESPLEIIGLVPGVSLMRYKQGGTAACMQMRGFTSISHGSDAAIYLDGIPLNEGDGYADTNIVNPEELERVEVIKGPISPLYGNYASAGVIHFYTQKKVDQQHVKLLYGGDNTYEGDFVGGFTSEDEKWDHVYSFQTYHTDGYQDNSDWDKLNAAARITNYITDDLDIRLSLRGFNSDWDAPGYLTEEEYKHDPTKSANDANGGSKDHLSGKIDLDYMLTTDSKILFQVWSYDQNFKRYYAGREDGLPAGTVTGNLRDFDRLVYGSGASYNLISDILERELRFTFGTDYSFEEEDRQRWRLTAGNGRNKGAKYIDYKVEFKSLGFYTDINYQVFEPLQLIIGGRYDRFTGDLTDHLLNDLKFSMSDTDIFSPKGGLLLTLLDDRLEFFGNCSRGFAMMSGFAEQAQYTQDKWDPQIRTQYELGTKIRPFDWFAGQLIGFRIQTKDDFIQDPATLEYENAGETTRDGVEVTADFYAFDYAYLHADYSHINAKYDDYTSGGVIYDGKSLPMVPDNIANIELGYNPPKGFGGWLRYHYQSGADLNAANTLKGRSWDTVDMDVFYRFGGKQKYTISLELVNLFDETYPAYEGTSGIAPGLPLTAYASFTVDF</sequence>